<evidence type="ECO:0000256" key="1">
    <source>
        <dbReference type="SAM" id="Phobius"/>
    </source>
</evidence>
<dbReference type="EMBL" id="CAJJDO010000094">
    <property type="protein sequence ID" value="CAD8189411.1"/>
    <property type="molecule type" value="Genomic_DNA"/>
</dbReference>
<protein>
    <recommendedName>
        <fullName evidence="4">Transmembrane protein</fullName>
    </recommendedName>
</protein>
<dbReference type="Proteomes" id="UP000689195">
    <property type="component" value="Unassembled WGS sequence"/>
</dbReference>
<feature type="transmembrane region" description="Helical" evidence="1">
    <location>
        <begin position="77"/>
        <end position="96"/>
    </location>
</feature>
<evidence type="ECO:0008006" key="4">
    <source>
        <dbReference type="Google" id="ProtNLM"/>
    </source>
</evidence>
<evidence type="ECO:0000313" key="3">
    <source>
        <dbReference type="Proteomes" id="UP000689195"/>
    </source>
</evidence>
<organism evidence="2 3">
    <name type="scientific">Paramecium pentaurelia</name>
    <dbReference type="NCBI Taxonomy" id="43138"/>
    <lineage>
        <taxon>Eukaryota</taxon>
        <taxon>Sar</taxon>
        <taxon>Alveolata</taxon>
        <taxon>Ciliophora</taxon>
        <taxon>Intramacronucleata</taxon>
        <taxon>Oligohymenophorea</taxon>
        <taxon>Peniculida</taxon>
        <taxon>Parameciidae</taxon>
        <taxon>Paramecium</taxon>
    </lineage>
</organism>
<accession>A0A8S1WLB8</accession>
<comment type="caution">
    <text evidence="2">The sequence shown here is derived from an EMBL/GenBank/DDBJ whole genome shotgun (WGS) entry which is preliminary data.</text>
</comment>
<name>A0A8S1WLB8_9CILI</name>
<keyword evidence="3" id="KW-1185">Reference proteome</keyword>
<proteinExistence type="predicted"/>
<evidence type="ECO:0000313" key="2">
    <source>
        <dbReference type="EMBL" id="CAD8189411.1"/>
    </source>
</evidence>
<reference evidence="2" key="1">
    <citation type="submission" date="2021-01" db="EMBL/GenBank/DDBJ databases">
        <authorList>
            <consortium name="Genoscope - CEA"/>
            <person name="William W."/>
        </authorList>
    </citation>
    <scope>NUCLEOTIDE SEQUENCE</scope>
</reference>
<dbReference type="AlphaFoldDB" id="A0A8S1WLB8"/>
<keyword evidence="1" id="KW-1133">Transmembrane helix</keyword>
<keyword evidence="1" id="KW-0472">Membrane</keyword>
<keyword evidence="1" id="KW-0812">Transmembrane</keyword>
<sequence length="295" mass="33173">MTMEYINQTCTLSTSSKITTQNICINVANCYWCFNTNTCQTLSSCDDLIFKVSAVQCAALGLSCAAYEQIFNNNKQIILNLLVVKAFSFGITLIIHVHYYNTVITQLMLQFVEIEFMHVGCKDFIILIIDLLNYFKQQKMYLCPYELYRQKNSIGPQGACENAYSALLQTSQTCLNYTSNTFRWRANDKSAGMSITNYSSLTATNQLECININASCKGISYGNFLSFPGAILYTTSGNCYNNIGTDGVCFLSTTEQTTQSIGFSQCTQATNETMCLRNQFSYSWKNLNNMCSQIN</sequence>
<gene>
    <name evidence="2" type="ORF">PPENT_87.1.T0940011</name>
</gene>